<reference evidence="1 2" key="1">
    <citation type="submission" date="2022-11" db="EMBL/GenBank/DDBJ databases">
        <title>Minimal conservation of predation-associated metabolite biosynthetic gene clusters underscores biosynthetic potential of Myxococcota including descriptions for ten novel species: Archangium lansinium sp. nov., Myxococcus landrumus sp. nov., Nannocystis bai.</title>
        <authorList>
            <person name="Ahearne A."/>
            <person name="Stevens C."/>
            <person name="Dowd S."/>
        </authorList>
    </citation>
    <scope>NUCLEOTIDE SEQUENCE [LARGE SCALE GENOMIC DNA]</scope>
    <source>
        <strain evidence="1 2">RJM3</strain>
    </source>
</reference>
<dbReference type="NCBIfam" id="NF033449">
    <property type="entry name" value="BREX_PglZ_3"/>
    <property type="match status" value="1"/>
</dbReference>
<dbReference type="EMBL" id="JAQNDO010000001">
    <property type="protein sequence ID" value="MDC0740862.1"/>
    <property type="molecule type" value="Genomic_DNA"/>
</dbReference>
<comment type="caution">
    <text evidence="1">The sequence shown here is derived from an EMBL/GenBank/DDBJ whole genome shotgun (WGS) entry which is preliminary data.</text>
</comment>
<dbReference type="InterPro" id="IPR017850">
    <property type="entry name" value="Alkaline_phosphatase_core_sf"/>
</dbReference>
<dbReference type="RefSeq" id="WP_271916068.1">
    <property type="nucleotide sequence ID" value="NZ_JAQNDO010000001.1"/>
</dbReference>
<dbReference type="SUPFAM" id="SSF53649">
    <property type="entry name" value="Alkaline phosphatase-like"/>
    <property type="match status" value="1"/>
</dbReference>
<accession>A0ABT5EIU6</accession>
<evidence type="ECO:0000313" key="1">
    <source>
        <dbReference type="EMBL" id="MDC0740862.1"/>
    </source>
</evidence>
<keyword evidence="2" id="KW-1185">Reference proteome</keyword>
<proteinExistence type="predicted"/>
<organism evidence="1 2">
    <name type="scientific">Polyangium mundeleinium</name>
    <dbReference type="NCBI Taxonomy" id="2995306"/>
    <lineage>
        <taxon>Bacteria</taxon>
        <taxon>Pseudomonadati</taxon>
        <taxon>Myxococcota</taxon>
        <taxon>Polyangia</taxon>
        <taxon>Polyangiales</taxon>
        <taxon>Polyangiaceae</taxon>
        <taxon>Polyangium</taxon>
    </lineage>
</organism>
<gene>
    <name evidence="1" type="primary">pglZ</name>
    <name evidence="1" type="ORF">POL67_05860</name>
</gene>
<evidence type="ECO:0000313" key="2">
    <source>
        <dbReference type="Proteomes" id="UP001221411"/>
    </source>
</evidence>
<name>A0ABT5EIU6_9BACT</name>
<dbReference type="Pfam" id="PF08665">
    <property type="entry name" value="PglZ"/>
    <property type="match status" value="1"/>
</dbReference>
<sequence length="675" mass="76351">MTSWRDPILSHFTPEIAAVSRLTIVADPDQLLMERGIVDGVRERGFEILAFDDHAVFRYAYEQRFRRVWDRGKPTKLVVVLRAPRAELDWLPYDLLQEAKRESRILSFSVAELFPNLQPHVIADLDRNELEAVHAAQALHQPGPLGVNATREFLLRHVFEVVPELIRAPSDLLRVLLRRHHSGRVFPASLDEHLIRQLKNSRRWDAWPLDQIVPNRAGFLGFLQERWPIFVKQNRFPQPDTLAEPPASDPCGLRYPGPTDLPFDHDDVRVYMDNLFVEGLLTPTKAVSKASVRGTWLAVGVSGDEAARGRKLLDLLEDKFPGADSDHHQWLQAAQRWGEALAVRWALKPTLAEPEHLRFETMHERIEAAFQGWLQSHYASLSSLAPWPRPVMVHHVLRFLAHSVTGTSPAKRALIVVDGLSLDQWAVIRPELPVGTWLMDENALFAWVPTLTSVSRQSIFAADPPFFFASSIGTTSKEEQHWSRFWEDHGLRKNEIAYLCQKDQEHDDLLLERVREHAEQPKCKALAIVVGTVDQMLHGVVTGTDGLHASVRHWAQRGWLAKLLGMLLDAGFEVSLTADHGNIEGQGIGKPNVGETVEQRGERVHVFRDDRTRDNVAGQYPGTIVWPTIGLPDEYLSLIAPARRAFINSGKRAVVHGGVCVEEVIVPFVRITRTP</sequence>
<dbReference type="Proteomes" id="UP001221411">
    <property type="component" value="Unassembled WGS sequence"/>
</dbReference>
<protein>
    <submittedName>
        <fullName evidence="1">BREX-3 system phosphatase PglZ</fullName>
    </submittedName>
</protein>